<comment type="similarity">
    <text evidence="4 5">Belongs to the SAC3 family.</text>
</comment>
<accession>C5DMU8</accession>
<feature type="compositionally biased region" description="Polar residues" evidence="6">
    <location>
        <begin position="1"/>
        <end position="28"/>
    </location>
</feature>
<feature type="region of interest" description="Disordered" evidence="6">
    <location>
        <begin position="1"/>
        <end position="98"/>
    </location>
</feature>
<dbReference type="InterPro" id="IPR005062">
    <property type="entry name" value="SAC3/GANP/THP3_conserved"/>
</dbReference>
<feature type="domain" description="SAC3 helical" evidence="8">
    <location>
        <begin position="694"/>
        <end position="760"/>
    </location>
</feature>
<dbReference type="GO" id="GO:0070390">
    <property type="term" value="C:transcription export complex 2"/>
    <property type="evidence" value="ECO:0007669"/>
    <property type="project" value="UniProtKB-UniRule"/>
</dbReference>
<evidence type="ECO:0000259" key="8">
    <source>
        <dbReference type="Pfam" id="PF12209"/>
    </source>
</evidence>
<dbReference type="FunFam" id="1.25.40.990:FF:000008">
    <property type="entry name" value="Nuclear mRNA export protein SAC3"/>
    <property type="match status" value="1"/>
</dbReference>
<dbReference type="OMA" id="FQGTCLD"/>
<dbReference type="RefSeq" id="XP_002555546.1">
    <property type="nucleotide sequence ID" value="XM_002555500.1"/>
</dbReference>
<dbReference type="GeneID" id="8293825"/>
<reference evidence="9 10" key="1">
    <citation type="journal article" date="2009" name="Genome Res.">
        <title>Comparative genomics of protoploid Saccharomycetaceae.</title>
        <authorList>
            <consortium name="The Genolevures Consortium"/>
            <person name="Souciet J.-L."/>
            <person name="Dujon B."/>
            <person name="Gaillardin C."/>
            <person name="Johnston M."/>
            <person name="Baret P.V."/>
            <person name="Cliften P."/>
            <person name="Sherman D.J."/>
            <person name="Weissenbach J."/>
            <person name="Westhof E."/>
            <person name="Wincker P."/>
            <person name="Jubin C."/>
            <person name="Poulain J."/>
            <person name="Barbe V."/>
            <person name="Segurens B."/>
            <person name="Artiguenave F."/>
            <person name="Anthouard V."/>
            <person name="Vacherie B."/>
            <person name="Val M.-E."/>
            <person name="Fulton R.S."/>
            <person name="Minx P."/>
            <person name="Wilson R."/>
            <person name="Durrens P."/>
            <person name="Jean G."/>
            <person name="Marck C."/>
            <person name="Martin T."/>
            <person name="Nikolski M."/>
            <person name="Rolland T."/>
            <person name="Seret M.-L."/>
            <person name="Casaregola S."/>
            <person name="Despons L."/>
            <person name="Fairhead C."/>
            <person name="Fischer G."/>
            <person name="Lafontaine I."/>
            <person name="Leh V."/>
            <person name="Lemaire M."/>
            <person name="de Montigny J."/>
            <person name="Neuveglise C."/>
            <person name="Thierry A."/>
            <person name="Blanc-Lenfle I."/>
            <person name="Bleykasten C."/>
            <person name="Diffels J."/>
            <person name="Fritsch E."/>
            <person name="Frangeul L."/>
            <person name="Goeffon A."/>
            <person name="Jauniaux N."/>
            <person name="Kachouri-Lafond R."/>
            <person name="Payen C."/>
            <person name="Potier S."/>
            <person name="Pribylova L."/>
            <person name="Ozanne C."/>
            <person name="Richard G.-F."/>
            <person name="Sacerdot C."/>
            <person name="Straub M.-L."/>
            <person name="Talla E."/>
        </authorList>
    </citation>
    <scope>NUCLEOTIDE SEQUENCE [LARGE SCALE GENOMIC DNA]</scope>
    <source>
        <strain evidence="10">ATCC 56472 / CBS 6340 / NRRL Y-8284</strain>
    </source>
</reference>
<keyword evidence="3 5" id="KW-0539">Nucleus</keyword>
<dbReference type="GO" id="GO:0005737">
    <property type="term" value="C:cytoplasm"/>
    <property type="evidence" value="ECO:0007669"/>
    <property type="project" value="TreeGrafter"/>
</dbReference>
<dbReference type="InterPro" id="IPR017173">
    <property type="entry name" value="Sac3"/>
</dbReference>
<dbReference type="GO" id="GO:0005635">
    <property type="term" value="C:nuclear envelope"/>
    <property type="evidence" value="ECO:0007669"/>
    <property type="project" value="UniProtKB-SubCell"/>
</dbReference>
<dbReference type="GO" id="GO:0042274">
    <property type="term" value="P:ribosomal small subunit biogenesis"/>
    <property type="evidence" value="ECO:0007669"/>
    <property type="project" value="UniProtKB-UniRule"/>
</dbReference>
<sequence length="1274" mass="144007">MSSAVRASAPSSGFSFFNNARNNGSHNGFTKKSHPQKRDKGRKQNRPGKQLSRENLSRSKPNKNASTSAGVGGSATSVKETPWTSPSKVNAAGPYSQVPPEQLGFQRIAHKPRSAPRYLIQQRPRLKPGAFTPDPWDVANQQKMLAIENEISDPTQLWETLKKMREVERGVMEDKRLVDRADSAKDLNDAIVFEGSCQDMCPVFERARRSVENNVVRYEKEDQNSKRISRFKALKVFARPAAAAAPSLPSDVRPPAVLVKTLDYIVSNIVPHLPQCEGFLWDRMRSIRQDFTYQNYSGPEAVDCNERIVRIHLLILHVMAKSDVEYSMQQELEQLHKALITLSEIYDEIRSSGGQSPNEAEFRAYSLLSRPRDPEYDKMAQSLPQDIFNDDIVQLALCFRRIISNSGYSERGHMKTENGLNLYNRFFQLIKSDRVPFLMCSFLEVYVNEIRFYALKSLSHSINRKHKPMPIEYLKEELMFNNESELFAFCEHYSIELGPDGVKVSTLSHHSHNIPETRPLKQSYLLCVEEKLQKTPTSDLINAGKPNFDTLPQAQSLNNSSKGDTALPSISSLSENNPEKQATTYTIQSPAPFSNAEMNTGFGTSLKFGALGNGSSIARNVEAKEQTENEKRDEIQRQKQLKIQQKIEEQRRLKEEREREKQYEIQQEQNRQQEEARRLARDQKELQDKASKLVASSLIQDVVGKLLQKFAKECLAQSKANQKRNELLAEELYQAFLHEKLYFISLETKADLKLQTRTLKAAWNSWGNKLAARRQKREQQKRTLDELTQVGKRLGIPEFKRPRTETPLSSFSFTLPSSSRNRLVHTPINNQESQFRTPVHKNTAIWSPIDLKTVYCDPIAERFKEKLKELKKAPEERSKISIFVFSRSWDSVSSRWLSSKFGFPVSPHQTYTSDDGRVELEVNSARPNFSTRQLENLQLLVFNSGVTEDNIFDLELKLKQDGEKLIELAHGIALNTNYRFSILIIYWESAENPLLNDEISKYLKLNKISRVFAAALDSVEVVKLTGDAPHKVLESSLDKVARHTNLELTERGAYNRSLRLKSPSASTSAYRSSRDIDEKLCSALEQERRKHEQERNRNNTYAYLQSHIAASPRTRMRKLPVLLSESHGNRFKTPLAVRPFVKRTSSYSVPSVPSHLAAKARLAREPGPAPADAALPLPADATPSYSRNQDDTTAATAAAVLPATPSLGSSARCYPGAANTSGISNVTFESPYSTPSARVLPSAGSPAAPVRDASSSVVELRDLIASVKKKLNRR</sequence>
<feature type="compositionally biased region" description="Basic residues" evidence="6">
    <location>
        <begin position="29"/>
        <end position="46"/>
    </location>
</feature>
<organism evidence="9 10">
    <name type="scientific">Lachancea thermotolerans (strain ATCC 56472 / CBS 6340 / NRRL Y-8284)</name>
    <name type="common">Yeast</name>
    <name type="synonym">Kluyveromyces thermotolerans</name>
    <dbReference type="NCBI Taxonomy" id="559295"/>
    <lineage>
        <taxon>Eukaryota</taxon>
        <taxon>Fungi</taxon>
        <taxon>Dikarya</taxon>
        <taxon>Ascomycota</taxon>
        <taxon>Saccharomycotina</taxon>
        <taxon>Saccharomycetes</taxon>
        <taxon>Saccharomycetales</taxon>
        <taxon>Saccharomycetaceae</taxon>
        <taxon>Lachancea</taxon>
    </lineage>
</organism>
<evidence type="ECO:0000259" key="7">
    <source>
        <dbReference type="Pfam" id="PF03399"/>
    </source>
</evidence>
<dbReference type="Gene3D" id="1.25.40.990">
    <property type="match status" value="1"/>
</dbReference>
<dbReference type="STRING" id="559295.C5DMU8"/>
<feature type="compositionally biased region" description="Low complexity" evidence="6">
    <location>
        <begin position="65"/>
        <end position="78"/>
    </location>
</feature>
<name>C5DMU8_LACTC</name>
<dbReference type="FunCoup" id="C5DMU8">
    <property type="interactions" value="184"/>
</dbReference>
<feature type="region of interest" description="Disordered" evidence="6">
    <location>
        <begin position="620"/>
        <end position="643"/>
    </location>
</feature>
<dbReference type="PANTHER" id="PTHR12436:SF3">
    <property type="entry name" value="GERMINAL-CENTER ASSOCIATED NUCLEAR PROTEIN"/>
    <property type="match status" value="1"/>
</dbReference>
<evidence type="ECO:0000256" key="2">
    <source>
        <dbReference type="ARBA" id="ARBA00022553"/>
    </source>
</evidence>
<proteinExistence type="inferred from homology"/>
<dbReference type="Gene3D" id="6.10.250.2880">
    <property type="match status" value="1"/>
</dbReference>
<gene>
    <name evidence="9" type="ordered locus">KLTH0G11770g</name>
</gene>
<feature type="region of interest" description="Disordered" evidence="6">
    <location>
        <begin position="538"/>
        <end position="589"/>
    </location>
</feature>
<evidence type="ECO:0000313" key="9">
    <source>
        <dbReference type="EMBL" id="CAR25109.1"/>
    </source>
</evidence>
<dbReference type="Pfam" id="PF03399">
    <property type="entry name" value="SAC3_GANP"/>
    <property type="match status" value="1"/>
</dbReference>
<dbReference type="AlphaFoldDB" id="C5DMU8"/>
<feature type="compositionally biased region" description="Basic and acidic residues" evidence="6">
    <location>
        <begin position="621"/>
        <end position="637"/>
    </location>
</feature>
<keyword evidence="2" id="KW-0597">Phosphoprotein</keyword>
<dbReference type="Proteomes" id="UP000002036">
    <property type="component" value="Chromosome G"/>
</dbReference>
<dbReference type="InterPro" id="IPR045107">
    <property type="entry name" value="SAC3/GANP/THP3"/>
</dbReference>
<dbReference type="OrthoDB" id="264795at2759"/>
<evidence type="ECO:0000313" key="10">
    <source>
        <dbReference type="Proteomes" id="UP000002036"/>
    </source>
</evidence>
<evidence type="ECO:0000256" key="1">
    <source>
        <dbReference type="ARBA" id="ARBA00004259"/>
    </source>
</evidence>
<evidence type="ECO:0000256" key="5">
    <source>
        <dbReference type="PIRNR" id="PIRNR037320"/>
    </source>
</evidence>
<dbReference type="KEGG" id="lth:KLTH0G11770g"/>
<protein>
    <recommendedName>
        <fullName evidence="5">Nuclear mRNA export factor</fullName>
    </recommendedName>
</protein>
<dbReference type="PANTHER" id="PTHR12436">
    <property type="entry name" value="80 KDA MCM3-ASSOCIATED PROTEIN"/>
    <property type="match status" value="1"/>
</dbReference>
<dbReference type="InParanoid" id="C5DMU8"/>
<dbReference type="InterPro" id="IPR024293">
    <property type="entry name" value="SAC3_helical"/>
</dbReference>
<comment type="subcellular location">
    <subcellularLocation>
        <location evidence="1 5">Nucleus envelope</location>
    </subcellularLocation>
</comment>
<evidence type="ECO:0000256" key="3">
    <source>
        <dbReference type="ARBA" id="ARBA00023242"/>
    </source>
</evidence>
<feature type="compositionally biased region" description="Polar residues" evidence="6">
    <location>
        <begin position="550"/>
        <end position="589"/>
    </location>
</feature>
<evidence type="ECO:0000256" key="4">
    <source>
        <dbReference type="ARBA" id="ARBA00038443"/>
    </source>
</evidence>
<dbReference type="HOGENOM" id="CLU_006094_0_0_1"/>
<feature type="region of interest" description="Disordered" evidence="6">
    <location>
        <begin position="1231"/>
        <end position="1254"/>
    </location>
</feature>
<dbReference type="EMBL" id="CU928171">
    <property type="protein sequence ID" value="CAR25109.1"/>
    <property type="molecule type" value="Genomic_DNA"/>
</dbReference>
<dbReference type="Pfam" id="PF12209">
    <property type="entry name" value="SAC3"/>
    <property type="match status" value="1"/>
</dbReference>
<keyword evidence="10" id="KW-1185">Reference proteome</keyword>
<feature type="region of interest" description="Disordered" evidence="6">
    <location>
        <begin position="655"/>
        <end position="678"/>
    </location>
</feature>
<dbReference type="PIRSF" id="PIRSF037320">
    <property type="entry name" value="mRNA_export_factor_Sac3"/>
    <property type="match status" value="1"/>
</dbReference>
<feature type="domain" description="SAC3/GANP/THP3 conserved" evidence="7">
    <location>
        <begin position="200"/>
        <end position="497"/>
    </location>
</feature>
<dbReference type="GO" id="GO:0006406">
    <property type="term" value="P:mRNA export from nucleus"/>
    <property type="evidence" value="ECO:0007669"/>
    <property type="project" value="UniProtKB-UniRule"/>
</dbReference>
<evidence type="ECO:0000256" key="6">
    <source>
        <dbReference type="SAM" id="MobiDB-lite"/>
    </source>
</evidence>
<dbReference type="eggNOG" id="KOG1860">
    <property type="taxonomic scope" value="Eukaryota"/>
</dbReference>